<accession>A0ABQ7J3Y9</accession>
<organism evidence="2 3">
    <name type="scientific">Cardiosporidium cionae</name>
    <dbReference type="NCBI Taxonomy" id="476202"/>
    <lineage>
        <taxon>Eukaryota</taxon>
        <taxon>Sar</taxon>
        <taxon>Alveolata</taxon>
        <taxon>Apicomplexa</taxon>
        <taxon>Aconoidasida</taxon>
        <taxon>Nephromycida</taxon>
        <taxon>Cardiosporidium</taxon>
    </lineage>
</organism>
<sequence length="63" mass="7260">FRKCQQATRSAKTGGKKKPLKAPKKDTIQTEEDAAFKKEENDRKRKEKNARNDLLAKSTNKKK</sequence>
<evidence type="ECO:0000313" key="2">
    <source>
        <dbReference type="EMBL" id="KAF8817827.1"/>
    </source>
</evidence>
<name>A0ABQ7J3Y9_9APIC</name>
<dbReference type="Proteomes" id="UP000823046">
    <property type="component" value="Unassembled WGS sequence"/>
</dbReference>
<feature type="compositionally biased region" description="Polar residues" evidence="1">
    <location>
        <begin position="1"/>
        <end position="10"/>
    </location>
</feature>
<dbReference type="EMBL" id="JADAQX010001388">
    <property type="protein sequence ID" value="KAF8817827.1"/>
    <property type="molecule type" value="Genomic_DNA"/>
</dbReference>
<evidence type="ECO:0000313" key="3">
    <source>
        <dbReference type="Proteomes" id="UP000823046"/>
    </source>
</evidence>
<feature type="compositionally biased region" description="Basic and acidic residues" evidence="1">
    <location>
        <begin position="23"/>
        <end position="44"/>
    </location>
</feature>
<comment type="caution">
    <text evidence="2">The sequence shown here is derived from an EMBL/GenBank/DDBJ whole genome shotgun (WGS) entry which is preliminary data.</text>
</comment>
<feature type="non-terminal residue" evidence="2">
    <location>
        <position position="1"/>
    </location>
</feature>
<gene>
    <name evidence="2" type="ORF">IE077_003976</name>
</gene>
<feature type="region of interest" description="Disordered" evidence="1">
    <location>
        <begin position="1"/>
        <end position="63"/>
    </location>
</feature>
<proteinExistence type="predicted"/>
<protein>
    <submittedName>
        <fullName evidence="2">Uncharacterized protein</fullName>
    </submittedName>
</protein>
<reference evidence="2 3" key="1">
    <citation type="journal article" date="2020" name="bioRxiv">
        <title>Metabolic contributions of an alphaproteobacterial endosymbiont in the apicomplexan Cardiosporidium cionae.</title>
        <authorList>
            <person name="Hunter E.S."/>
            <person name="Paight C.J."/>
            <person name="Lane C.E."/>
        </authorList>
    </citation>
    <scope>NUCLEOTIDE SEQUENCE [LARGE SCALE GENOMIC DNA]</scope>
    <source>
        <strain evidence="2">ESH_2018</strain>
    </source>
</reference>
<evidence type="ECO:0000256" key="1">
    <source>
        <dbReference type="SAM" id="MobiDB-lite"/>
    </source>
</evidence>
<keyword evidence="3" id="KW-1185">Reference proteome</keyword>